<dbReference type="PANTHER" id="PTHR21240:SF29">
    <property type="entry name" value="AMIDOHYDROLASE-RELATED DOMAIN-CONTAINING PROTEIN"/>
    <property type="match status" value="1"/>
</dbReference>
<evidence type="ECO:0000256" key="2">
    <source>
        <dbReference type="ARBA" id="ARBA00022723"/>
    </source>
</evidence>
<gene>
    <name evidence="10" type="ORF">Aory04_001112500</name>
    <name evidence="11" type="ORF">OAory_01024750</name>
</gene>
<dbReference type="VEuPathDB" id="FungiDB:AO090023000252"/>
<keyword evidence="2" id="KW-0479">Metal-binding</keyword>
<dbReference type="Gene3D" id="3.20.20.140">
    <property type="entry name" value="Metal-dependent hydrolases"/>
    <property type="match status" value="1"/>
</dbReference>
<proteinExistence type="inferred from homology"/>
<reference evidence="11 12" key="1">
    <citation type="submission" date="2016-10" db="EMBL/GenBank/DDBJ databases">
        <title>Genome sequencing of Aspergillus oryzae BCC7051.</title>
        <authorList>
            <person name="Thammarongtham C."/>
            <person name="Vorapreeda T."/>
            <person name="Nookaew I."/>
            <person name="Srisuk T."/>
            <person name="Land M."/>
            <person name="Jeennor S."/>
            <person name="Laoteng K."/>
        </authorList>
    </citation>
    <scope>NUCLEOTIDE SEQUENCE [LARGE SCALE GENOMIC DNA]</scope>
    <source>
        <strain evidence="11 12">BCC7051</strain>
    </source>
</reference>
<dbReference type="GO" id="GO:0046872">
    <property type="term" value="F:metal ion binding"/>
    <property type="evidence" value="ECO:0007669"/>
    <property type="project" value="UniProtKB-KW"/>
</dbReference>
<dbReference type="Proteomes" id="UP001165205">
    <property type="component" value="Unassembled WGS sequence"/>
</dbReference>
<dbReference type="PANTHER" id="PTHR21240">
    <property type="entry name" value="2-AMINO-3-CARBOXYLMUCONATE-6-SEMIALDEHYDE DECARBOXYLASE"/>
    <property type="match status" value="1"/>
</dbReference>
<feature type="domain" description="Amidohydrolase-related" evidence="9">
    <location>
        <begin position="73"/>
        <end position="270"/>
    </location>
</feature>
<evidence type="ECO:0000259" key="9">
    <source>
        <dbReference type="Pfam" id="PF04909"/>
    </source>
</evidence>
<name>A0A1S9DXV9_ASPOZ</name>
<organism evidence="11 12">
    <name type="scientific">Aspergillus oryzae</name>
    <name type="common">Yellow koji mold</name>
    <dbReference type="NCBI Taxonomy" id="5062"/>
    <lineage>
        <taxon>Eukaryota</taxon>
        <taxon>Fungi</taxon>
        <taxon>Dikarya</taxon>
        <taxon>Ascomycota</taxon>
        <taxon>Pezizomycotina</taxon>
        <taxon>Eurotiomycetes</taxon>
        <taxon>Eurotiomycetidae</taxon>
        <taxon>Eurotiales</taxon>
        <taxon>Aspergillaceae</taxon>
        <taxon>Aspergillus</taxon>
        <taxon>Aspergillus subgen. Circumdati</taxon>
    </lineage>
</organism>
<dbReference type="SUPFAM" id="SSF51556">
    <property type="entry name" value="Metallo-dependent hydrolases"/>
    <property type="match status" value="1"/>
</dbReference>
<protein>
    <recommendedName>
        <fullName evidence="7">6-methylsalicylate decarboxylase</fullName>
        <ecNumber evidence="7">4.1.1.52</ecNumber>
    </recommendedName>
</protein>
<comment type="catalytic activity">
    <reaction evidence="6">
        <text>6-methylsalicylate + H(+) = 3-methylphenol + CO2</text>
        <dbReference type="Rhea" id="RHEA:23112"/>
        <dbReference type="ChEBI" id="CHEBI:15378"/>
        <dbReference type="ChEBI" id="CHEBI:16526"/>
        <dbReference type="ChEBI" id="CHEBI:17231"/>
        <dbReference type="ChEBI" id="CHEBI:36658"/>
        <dbReference type="EC" id="4.1.1.52"/>
    </reaction>
    <physiologicalReaction direction="left-to-right" evidence="6">
        <dbReference type="Rhea" id="RHEA:23113"/>
    </physiologicalReaction>
</comment>
<keyword evidence="5 8" id="KW-0456">Lyase</keyword>
<dbReference type="eggNOG" id="KOG4245">
    <property type="taxonomic scope" value="Eukaryota"/>
</dbReference>
<dbReference type="GO" id="GO:0016787">
    <property type="term" value="F:hydrolase activity"/>
    <property type="evidence" value="ECO:0007669"/>
    <property type="project" value="UniProtKB-KW"/>
</dbReference>
<sequence>MPPQGWLDIHGHFYLPQAPGEAEALAESFRAACFMVSRPVTWEVESILRYNDWANVQMQMLSYIPQSSLEKLKEANTYAASLVSKYPSRFGLLAALPTDDPELCLSEIKRTTSTFAIPADGFAVTTVYKGVGLGDPRLEPVWDVLNSRKAVVHIHPNAYAAPTNGRPSPLIEVAFDTARTVVDMLYNGVFRRYSNIKFVLAHCGGVLPVLSGRLALLGTEEWVPNPNEITRKEIEEQLGRFYVDTAATAKTGLQPAVKMVGLENVVYGADCGAPCSIEQTMEENRKDIMDFEAQNDIPRGTILANGWKLFPQAAARVTANDV</sequence>
<evidence type="ECO:0000256" key="1">
    <source>
        <dbReference type="ARBA" id="ARBA00005871"/>
    </source>
</evidence>
<dbReference type="Pfam" id="PF04909">
    <property type="entry name" value="Amidohydro_2"/>
    <property type="match status" value="1"/>
</dbReference>
<keyword evidence="4" id="KW-0862">Zinc</keyword>
<dbReference type="EMBL" id="BSYA01000186">
    <property type="protein sequence ID" value="GMG36006.1"/>
    <property type="molecule type" value="Genomic_DNA"/>
</dbReference>
<reference evidence="10" key="2">
    <citation type="submission" date="2023-04" db="EMBL/GenBank/DDBJ databases">
        <title>Aspergillus oryzae NBRC 4228.</title>
        <authorList>
            <person name="Ichikawa N."/>
            <person name="Sato H."/>
            <person name="Tonouchi N."/>
        </authorList>
    </citation>
    <scope>NUCLEOTIDE SEQUENCE</scope>
    <source>
        <strain evidence="10">NBRC 4228</strain>
    </source>
</reference>
<dbReference type="InterPro" id="IPR006680">
    <property type="entry name" value="Amidohydro-rel"/>
</dbReference>
<evidence type="ECO:0000313" key="10">
    <source>
        <dbReference type="EMBL" id="GMG36006.1"/>
    </source>
</evidence>
<comment type="caution">
    <text evidence="11">The sequence shown here is derived from an EMBL/GenBank/DDBJ whole genome shotgun (WGS) entry which is preliminary data.</text>
</comment>
<evidence type="ECO:0000256" key="3">
    <source>
        <dbReference type="ARBA" id="ARBA00022793"/>
    </source>
</evidence>
<dbReference type="OrthoDB" id="2832284at2759"/>
<dbReference type="AlphaFoldDB" id="A0A1S9DXV9"/>
<dbReference type="InterPro" id="IPR032466">
    <property type="entry name" value="Metal_Hydrolase"/>
</dbReference>
<dbReference type="EMBL" id="MKZY01000001">
    <property type="protein sequence ID" value="OOO13880.1"/>
    <property type="molecule type" value="Genomic_DNA"/>
</dbReference>
<evidence type="ECO:0000256" key="6">
    <source>
        <dbReference type="ARBA" id="ARBA00036832"/>
    </source>
</evidence>
<dbReference type="EC" id="4.1.1.52" evidence="7"/>
<evidence type="ECO:0000256" key="7">
    <source>
        <dbReference type="ARBA" id="ARBA00038889"/>
    </source>
</evidence>
<evidence type="ECO:0000256" key="4">
    <source>
        <dbReference type="ARBA" id="ARBA00022833"/>
    </source>
</evidence>
<evidence type="ECO:0000256" key="5">
    <source>
        <dbReference type="ARBA" id="ARBA00023239"/>
    </source>
</evidence>
<keyword evidence="11" id="KW-0378">Hydrolase</keyword>
<evidence type="ECO:0000313" key="11">
    <source>
        <dbReference type="EMBL" id="OOO13880.1"/>
    </source>
</evidence>
<dbReference type="InterPro" id="IPR032465">
    <property type="entry name" value="ACMSD"/>
</dbReference>
<dbReference type="GO" id="GO:0047596">
    <property type="term" value="F:6-methylsalicylate decarboxylase activity"/>
    <property type="evidence" value="ECO:0007669"/>
    <property type="project" value="UniProtKB-EC"/>
</dbReference>
<comment type="similarity">
    <text evidence="1">Belongs to the metallo-dependent hydrolases superfamily. ACMSD family.</text>
</comment>
<evidence type="ECO:0000313" key="12">
    <source>
        <dbReference type="Proteomes" id="UP000190312"/>
    </source>
</evidence>
<keyword evidence="3 8" id="KW-0210">Decarboxylase</keyword>
<accession>A0A1S9DXV9</accession>
<dbReference type="GO" id="GO:0005829">
    <property type="term" value="C:cytosol"/>
    <property type="evidence" value="ECO:0007669"/>
    <property type="project" value="TreeGrafter"/>
</dbReference>
<dbReference type="Proteomes" id="UP000190312">
    <property type="component" value="Unassembled WGS sequence"/>
</dbReference>
<evidence type="ECO:0000256" key="8">
    <source>
        <dbReference type="RuleBase" id="RU366045"/>
    </source>
</evidence>
<dbReference type="GO" id="GO:0019748">
    <property type="term" value="P:secondary metabolic process"/>
    <property type="evidence" value="ECO:0007669"/>
    <property type="project" value="TreeGrafter"/>
</dbReference>
<dbReference type="OMA" id="TWEVESI"/>